<dbReference type="InterPro" id="IPR015421">
    <property type="entry name" value="PyrdxlP-dep_Trfase_major"/>
</dbReference>
<dbReference type="GO" id="GO:0008483">
    <property type="term" value="F:transaminase activity"/>
    <property type="evidence" value="ECO:0007669"/>
    <property type="project" value="UniProtKB-KW"/>
</dbReference>
<accession>A0A5B1LXU1</accession>
<dbReference type="PANTHER" id="PTHR43525">
    <property type="entry name" value="PROTEIN MALY"/>
    <property type="match status" value="1"/>
</dbReference>
<keyword evidence="8" id="KW-1185">Reference proteome</keyword>
<keyword evidence="7" id="KW-0032">Aminotransferase</keyword>
<organism evidence="7 8">
    <name type="scientific">Nocardioides antri</name>
    <dbReference type="NCBI Taxonomy" id="2607659"/>
    <lineage>
        <taxon>Bacteria</taxon>
        <taxon>Bacillati</taxon>
        <taxon>Actinomycetota</taxon>
        <taxon>Actinomycetes</taxon>
        <taxon>Propionibacteriales</taxon>
        <taxon>Nocardioidaceae</taxon>
        <taxon>Nocardioides</taxon>
    </lineage>
</organism>
<dbReference type="CDD" id="cd00609">
    <property type="entry name" value="AAT_like"/>
    <property type="match status" value="1"/>
</dbReference>
<dbReference type="InterPro" id="IPR015422">
    <property type="entry name" value="PyrdxlP-dep_Trfase_small"/>
</dbReference>
<proteinExistence type="inferred from homology"/>
<sequence>MQSLFNVPLEELQQRRSAKWTSYPEDVLPLPVAEMDVHLAAPIARELHRAIAESDTGYAGDIGRLTEAFGGFARERWGWETSGAAFKACADVATGGTELMRLLAHGQQVVVTPPVYPPFYKWIAAAGAECVDVPLAQDRGAYRLDIDGIGHAFEAGAKVLLLCHPHNPTGHVAPHADLLRIADLAAEHGALVISDEIHAPLTARGTEFTPYLSVSENAAATGLALHSPSKAWNLAGLKCSLIVAADPAVIPSGLPHELPWGVGHLGLRAAEAAYREGAPWLDDLLDAVEANARLLEGLSSDLLPGLRFRRPDAGYVAWLDLRKWELPAPPAAFFLQAARVAVSDGADFGPGGAGHVRLNFACSSEVLTEAVTRMAAALGGGGATQPALKPA</sequence>
<dbReference type="Proteomes" id="UP000324351">
    <property type="component" value="Unassembled WGS sequence"/>
</dbReference>
<comment type="similarity">
    <text evidence="5">Belongs to the class-II pyridoxal-phosphate-dependent aminotransferase family. MalY/PatB cystathionine beta-lyase subfamily.</text>
</comment>
<dbReference type="SUPFAM" id="SSF53383">
    <property type="entry name" value="PLP-dependent transferases"/>
    <property type="match status" value="1"/>
</dbReference>
<dbReference type="EC" id="4.4.1.13" evidence="2"/>
<protein>
    <recommendedName>
        <fullName evidence="2">cysteine-S-conjugate beta-lyase</fullName>
        <ecNumber evidence="2">4.4.1.13</ecNumber>
    </recommendedName>
</protein>
<comment type="caution">
    <text evidence="7">The sequence shown here is derived from an EMBL/GenBank/DDBJ whole genome shotgun (WGS) entry which is preliminary data.</text>
</comment>
<evidence type="ECO:0000256" key="1">
    <source>
        <dbReference type="ARBA" id="ARBA00001933"/>
    </source>
</evidence>
<dbReference type="GO" id="GO:0047804">
    <property type="term" value="F:cysteine-S-conjugate beta-lyase activity"/>
    <property type="evidence" value="ECO:0007669"/>
    <property type="project" value="UniProtKB-EC"/>
</dbReference>
<name>A0A5B1LXU1_9ACTN</name>
<gene>
    <name evidence="7" type="ORF">F0U47_15670</name>
</gene>
<evidence type="ECO:0000313" key="8">
    <source>
        <dbReference type="Proteomes" id="UP000324351"/>
    </source>
</evidence>
<dbReference type="RefSeq" id="WP_149751422.1">
    <property type="nucleotide sequence ID" value="NZ_VUJW01000010.1"/>
</dbReference>
<reference evidence="7 8" key="2">
    <citation type="submission" date="2019-09" db="EMBL/GenBank/DDBJ databases">
        <authorList>
            <person name="Jin C."/>
        </authorList>
    </citation>
    <scope>NUCLEOTIDE SEQUENCE [LARGE SCALE GENOMIC DNA]</scope>
    <source>
        <strain evidence="7 8">BN140041</strain>
    </source>
</reference>
<keyword evidence="7" id="KW-0808">Transferase</keyword>
<evidence type="ECO:0000313" key="7">
    <source>
        <dbReference type="EMBL" id="KAA1425795.1"/>
    </source>
</evidence>
<evidence type="ECO:0000256" key="2">
    <source>
        <dbReference type="ARBA" id="ARBA00012224"/>
    </source>
</evidence>
<feature type="domain" description="Aminotransferase class I/classII large" evidence="6">
    <location>
        <begin position="99"/>
        <end position="373"/>
    </location>
</feature>
<dbReference type="EMBL" id="VUJW01000010">
    <property type="protein sequence ID" value="KAA1425795.1"/>
    <property type="molecule type" value="Genomic_DNA"/>
</dbReference>
<keyword evidence="3" id="KW-0663">Pyridoxal phosphate</keyword>
<reference evidence="7 8" key="1">
    <citation type="submission" date="2019-09" db="EMBL/GenBank/DDBJ databases">
        <title>Nocardioides panacisoli sp. nov., isolated from the soil of a ginseng field.</title>
        <authorList>
            <person name="Cho C."/>
        </authorList>
    </citation>
    <scope>NUCLEOTIDE SEQUENCE [LARGE SCALE GENOMIC DNA]</scope>
    <source>
        <strain evidence="7 8">BN140041</strain>
    </source>
</reference>
<dbReference type="Pfam" id="PF00155">
    <property type="entry name" value="Aminotran_1_2"/>
    <property type="match status" value="1"/>
</dbReference>
<dbReference type="GO" id="GO:0030170">
    <property type="term" value="F:pyridoxal phosphate binding"/>
    <property type="evidence" value="ECO:0007669"/>
    <property type="project" value="InterPro"/>
</dbReference>
<dbReference type="PANTHER" id="PTHR43525:SF2">
    <property type="entry name" value="CYSTATHIONINE BETA-LYASE-RELATED"/>
    <property type="match status" value="1"/>
</dbReference>
<dbReference type="InterPro" id="IPR015424">
    <property type="entry name" value="PyrdxlP-dep_Trfase"/>
</dbReference>
<dbReference type="InterPro" id="IPR051798">
    <property type="entry name" value="Class-II_PLP-Dep_Aminotrans"/>
</dbReference>
<dbReference type="AlphaFoldDB" id="A0A5B1LXU1"/>
<evidence type="ECO:0000256" key="5">
    <source>
        <dbReference type="ARBA" id="ARBA00037974"/>
    </source>
</evidence>
<keyword evidence="4" id="KW-0456">Lyase</keyword>
<comment type="cofactor">
    <cofactor evidence="1">
        <name>pyridoxal 5'-phosphate</name>
        <dbReference type="ChEBI" id="CHEBI:597326"/>
    </cofactor>
</comment>
<evidence type="ECO:0000256" key="4">
    <source>
        <dbReference type="ARBA" id="ARBA00023239"/>
    </source>
</evidence>
<dbReference type="InterPro" id="IPR004839">
    <property type="entry name" value="Aminotransferase_I/II_large"/>
</dbReference>
<evidence type="ECO:0000259" key="6">
    <source>
        <dbReference type="Pfam" id="PF00155"/>
    </source>
</evidence>
<dbReference type="Gene3D" id="3.40.640.10">
    <property type="entry name" value="Type I PLP-dependent aspartate aminotransferase-like (Major domain)"/>
    <property type="match status" value="1"/>
</dbReference>
<dbReference type="Gene3D" id="3.90.1150.10">
    <property type="entry name" value="Aspartate Aminotransferase, domain 1"/>
    <property type="match status" value="1"/>
</dbReference>
<evidence type="ECO:0000256" key="3">
    <source>
        <dbReference type="ARBA" id="ARBA00022898"/>
    </source>
</evidence>